<reference evidence="1 2" key="1">
    <citation type="journal article" date="2004" name="Proc. Natl. Acad. Sci. U.S.A.">
        <title>The complete genomic sequence of Nocardia farcinica IFM 10152.</title>
        <authorList>
            <person name="Ishikawa J."/>
            <person name="Yamashita A."/>
            <person name="Mikami Y."/>
            <person name="Hoshino Y."/>
            <person name="Kurita H."/>
            <person name="Hotta K."/>
            <person name="Shiba T."/>
            <person name="Hattori M."/>
        </authorList>
    </citation>
    <scope>NUCLEOTIDE SEQUENCE [LARGE SCALE GENOMIC DNA]</scope>
    <source>
        <strain evidence="1 2">IFM 10152</strain>
    </source>
</reference>
<dbReference type="HOGENOM" id="CLU_1298945_0_0_11"/>
<sequence>MATLWLPNPPSGTPICAGFDGSENNDWTALRCETRAGFQFTPRYGPDRRPAIWNPAEWGGQIPRGEVHAAVEHVFTTYELARFYFDPHDWRTEGGEWALEHGEEHVFEWATNRPRQMYSAIRRFEADLKTRITHDGCPIAQQHMDNCRKVPKPGDTYVLGKPNDHQKIDVAIASILAHEAASDARAAGWEDVDGRMFCFS</sequence>
<evidence type="ECO:0000313" key="2">
    <source>
        <dbReference type="Proteomes" id="UP000006820"/>
    </source>
</evidence>
<dbReference type="AlphaFoldDB" id="Q5YZM3"/>
<gene>
    <name evidence="1" type="ordered locus">NFA_15230</name>
</gene>
<dbReference type="RefSeq" id="WP_011208053.1">
    <property type="nucleotide sequence ID" value="NC_006361.1"/>
</dbReference>
<proteinExistence type="predicted"/>
<dbReference type="eggNOG" id="COG4626">
    <property type="taxonomic scope" value="Bacteria"/>
</dbReference>
<evidence type="ECO:0008006" key="3">
    <source>
        <dbReference type="Google" id="ProtNLM"/>
    </source>
</evidence>
<keyword evidence="2" id="KW-1185">Reference proteome</keyword>
<dbReference type="STRING" id="247156.NFA_15230"/>
<dbReference type="KEGG" id="nfa:NFA_15230"/>
<organism evidence="1 2">
    <name type="scientific">Nocardia farcinica (strain IFM 10152)</name>
    <dbReference type="NCBI Taxonomy" id="247156"/>
    <lineage>
        <taxon>Bacteria</taxon>
        <taxon>Bacillati</taxon>
        <taxon>Actinomycetota</taxon>
        <taxon>Actinomycetes</taxon>
        <taxon>Mycobacteriales</taxon>
        <taxon>Nocardiaceae</taxon>
        <taxon>Nocardia</taxon>
    </lineage>
</organism>
<protein>
    <recommendedName>
        <fullName evidence="3">Terminase</fullName>
    </recommendedName>
</protein>
<dbReference type="GeneID" id="61136815"/>
<dbReference type="Proteomes" id="UP000006820">
    <property type="component" value="Chromosome"/>
</dbReference>
<evidence type="ECO:0000313" key="1">
    <source>
        <dbReference type="EMBL" id="BAD56368.1"/>
    </source>
</evidence>
<accession>Q5YZM3</accession>
<name>Q5YZM3_NOCFA</name>
<dbReference type="EMBL" id="AP006618">
    <property type="protein sequence ID" value="BAD56368.1"/>
    <property type="molecule type" value="Genomic_DNA"/>
</dbReference>